<comment type="subcellular location">
    <subcellularLocation>
        <location evidence="1">Cell membrane</location>
        <topology evidence="1">Multi-pass membrane protein</topology>
    </subcellularLocation>
</comment>
<dbReference type="OrthoDB" id="384327at2"/>
<keyword evidence="5" id="KW-0813">Transport</keyword>
<dbReference type="AlphaFoldDB" id="A0A0R1RAI3"/>
<keyword evidence="14" id="KW-1185">Reference proteome</keyword>
<evidence type="ECO:0000256" key="8">
    <source>
        <dbReference type="ARBA" id="ARBA00022989"/>
    </source>
</evidence>
<dbReference type="RefSeq" id="WP_017263076.1">
    <property type="nucleotide sequence ID" value="NZ_AUAW01000022.1"/>
</dbReference>
<comment type="subunit">
    <text evidence="3">The complex is composed of two ATP-binding proteins (HrtA), two transmembrane proteins (HrtB) and a solute-binding protein.</text>
</comment>
<dbReference type="GO" id="GO:0005886">
    <property type="term" value="C:plasma membrane"/>
    <property type="evidence" value="ECO:0007669"/>
    <property type="project" value="UniProtKB-SubCell"/>
</dbReference>
<feature type="domain" description="ABC3 transporter permease C-terminal" evidence="12">
    <location>
        <begin position="237"/>
        <end position="348"/>
    </location>
</feature>
<comment type="similarity">
    <text evidence="2">Belongs to the ABC-4 integral membrane protein family. HrtB subfamily.</text>
</comment>
<keyword evidence="7 11" id="KW-0812">Transmembrane</keyword>
<evidence type="ECO:0000256" key="6">
    <source>
        <dbReference type="ARBA" id="ARBA00022475"/>
    </source>
</evidence>
<evidence type="ECO:0000313" key="14">
    <source>
        <dbReference type="Proteomes" id="UP000051999"/>
    </source>
</evidence>
<keyword evidence="6" id="KW-1003">Cell membrane</keyword>
<dbReference type="STRING" id="1114972.FD35_GL001088"/>
<comment type="caution">
    <text evidence="13">The sequence shown here is derived from an EMBL/GenBank/DDBJ whole genome shotgun (WGS) entry which is preliminary data.</text>
</comment>
<evidence type="ECO:0000313" key="13">
    <source>
        <dbReference type="EMBL" id="KRL53454.1"/>
    </source>
</evidence>
<dbReference type="PANTHER" id="PTHR43738:SF1">
    <property type="entry name" value="HEMIN TRANSPORT SYSTEM PERMEASE PROTEIN HRTB-RELATED"/>
    <property type="match status" value="1"/>
</dbReference>
<organism evidence="13 14">
    <name type="scientific">Furfurilactobacillus rossiae DSM 15814</name>
    <dbReference type="NCBI Taxonomy" id="1114972"/>
    <lineage>
        <taxon>Bacteria</taxon>
        <taxon>Bacillati</taxon>
        <taxon>Bacillota</taxon>
        <taxon>Bacilli</taxon>
        <taxon>Lactobacillales</taxon>
        <taxon>Lactobacillaceae</taxon>
        <taxon>Furfurilactobacillus</taxon>
    </lineage>
</organism>
<evidence type="ECO:0000256" key="4">
    <source>
        <dbReference type="ARBA" id="ARBA00016962"/>
    </source>
</evidence>
<feature type="transmembrane region" description="Helical" evidence="11">
    <location>
        <begin position="15"/>
        <end position="39"/>
    </location>
</feature>
<feature type="transmembrane region" description="Helical" evidence="11">
    <location>
        <begin position="316"/>
        <end position="338"/>
    </location>
</feature>
<accession>A0A0R1RAI3</accession>
<evidence type="ECO:0000256" key="9">
    <source>
        <dbReference type="ARBA" id="ARBA00023136"/>
    </source>
</evidence>
<evidence type="ECO:0000256" key="11">
    <source>
        <dbReference type="SAM" id="Phobius"/>
    </source>
</evidence>
<name>A0A0R1RAI3_9LACO</name>
<evidence type="ECO:0000256" key="1">
    <source>
        <dbReference type="ARBA" id="ARBA00004651"/>
    </source>
</evidence>
<evidence type="ECO:0000256" key="5">
    <source>
        <dbReference type="ARBA" id="ARBA00022448"/>
    </source>
</evidence>
<dbReference type="EMBL" id="AZFF01000019">
    <property type="protein sequence ID" value="KRL53454.1"/>
    <property type="molecule type" value="Genomic_DNA"/>
</dbReference>
<gene>
    <name evidence="13" type="ORF">FD35_GL001088</name>
</gene>
<keyword evidence="8 11" id="KW-1133">Transmembrane helix</keyword>
<dbReference type="InterPro" id="IPR003838">
    <property type="entry name" value="ABC3_permease_C"/>
</dbReference>
<evidence type="ECO:0000256" key="3">
    <source>
        <dbReference type="ARBA" id="ARBA00011131"/>
    </source>
</evidence>
<evidence type="ECO:0000256" key="10">
    <source>
        <dbReference type="ARBA" id="ARBA00024973"/>
    </source>
</evidence>
<proteinExistence type="inferred from homology"/>
<sequence length="352" mass="38903">MFLAFEEIKKEKKRYGLIVLMIFLVSYLIFLLSSLAIGLQNENTQAIDSWGIQRVVLNKNANISMPQSILTNKDTTDTKIGKKESVIGQLPVVVKAAGRSSLTAQFLGIKKGQFIYQDQQLVAGRRAQKNDEVTVDETFKTVNHYRLGDQLELNISGQKYKIVGFVNGAKINMLPIIYGDLSVWQTARQTVPNVAFSGIVSKDRHYTYNHLDAKTYSVKTFVNKLTGYAIQKTTFTLMIAFLFLISMVIIAVFLYILTLQKLHNFAVMRAQGISTRTLVNAVISQSLLLTVTGVVLALLCMWLTVAILPAAVPMNFAPTIIISGSLGMLITGIIGGLIPVRSIIKIDPAQAI</sequence>
<dbReference type="PATRIC" id="fig|1114972.6.peg.1103"/>
<protein>
    <recommendedName>
        <fullName evidence="4">Putative hemin transport system permease protein HrtB</fullName>
    </recommendedName>
</protein>
<dbReference type="Pfam" id="PF02687">
    <property type="entry name" value="FtsX"/>
    <property type="match status" value="1"/>
</dbReference>
<dbReference type="eggNOG" id="COG0577">
    <property type="taxonomic scope" value="Bacteria"/>
</dbReference>
<keyword evidence="9 11" id="KW-0472">Membrane</keyword>
<evidence type="ECO:0000259" key="12">
    <source>
        <dbReference type="Pfam" id="PF02687"/>
    </source>
</evidence>
<dbReference type="PANTHER" id="PTHR43738">
    <property type="entry name" value="ABC TRANSPORTER, MEMBRANE PROTEIN"/>
    <property type="match status" value="1"/>
</dbReference>
<feature type="transmembrane region" description="Helical" evidence="11">
    <location>
        <begin position="278"/>
        <end position="304"/>
    </location>
</feature>
<reference evidence="13 14" key="1">
    <citation type="journal article" date="2015" name="Genome Announc.">
        <title>Expanding the biotechnology potential of lactobacilli through comparative genomics of 213 strains and associated genera.</title>
        <authorList>
            <person name="Sun Z."/>
            <person name="Harris H.M."/>
            <person name="McCann A."/>
            <person name="Guo C."/>
            <person name="Argimon S."/>
            <person name="Zhang W."/>
            <person name="Yang X."/>
            <person name="Jeffery I.B."/>
            <person name="Cooney J.C."/>
            <person name="Kagawa T.F."/>
            <person name="Liu W."/>
            <person name="Song Y."/>
            <person name="Salvetti E."/>
            <person name="Wrobel A."/>
            <person name="Rasinkangas P."/>
            <person name="Parkhill J."/>
            <person name="Rea M.C."/>
            <person name="O'Sullivan O."/>
            <person name="Ritari J."/>
            <person name="Douillard F.P."/>
            <person name="Paul Ross R."/>
            <person name="Yang R."/>
            <person name="Briner A.E."/>
            <person name="Felis G.E."/>
            <person name="de Vos W.M."/>
            <person name="Barrangou R."/>
            <person name="Klaenhammer T.R."/>
            <person name="Caufield P.W."/>
            <person name="Cui Y."/>
            <person name="Zhang H."/>
            <person name="O'Toole P.W."/>
        </authorList>
    </citation>
    <scope>NUCLEOTIDE SEQUENCE [LARGE SCALE GENOMIC DNA]</scope>
    <source>
        <strain evidence="13 14">DSM 15814</strain>
    </source>
</reference>
<feature type="transmembrane region" description="Helical" evidence="11">
    <location>
        <begin position="235"/>
        <end position="257"/>
    </location>
</feature>
<evidence type="ECO:0000256" key="2">
    <source>
        <dbReference type="ARBA" id="ARBA00008697"/>
    </source>
</evidence>
<dbReference type="InterPro" id="IPR051125">
    <property type="entry name" value="ABC-4/HrtB_transporter"/>
</dbReference>
<dbReference type="Proteomes" id="UP000051999">
    <property type="component" value="Unassembled WGS sequence"/>
</dbReference>
<comment type="function">
    <text evidence="10">Part of the ABC transporter complex hrt involved in hemin import. Responsible for the translocation of the substrate across the membrane.</text>
</comment>
<evidence type="ECO:0000256" key="7">
    <source>
        <dbReference type="ARBA" id="ARBA00022692"/>
    </source>
</evidence>